<dbReference type="InterPro" id="IPR050417">
    <property type="entry name" value="Sugar_Epim/Isomerase"/>
</dbReference>
<dbReference type="PIRSF" id="PIRSF006241">
    <property type="entry name" value="HyI"/>
    <property type="match status" value="1"/>
</dbReference>
<dbReference type="InterPro" id="IPR013022">
    <property type="entry name" value="Xyl_isomerase-like_TIM-brl"/>
</dbReference>
<evidence type="ECO:0000313" key="3">
    <source>
        <dbReference type="EMBL" id="ATX67289.1"/>
    </source>
</evidence>
<keyword evidence="4" id="KW-1185">Reference proteome</keyword>
<dbReference type="KEGG" id="rbg:BG454_16950"/>
<proteinExistence type="predicted"/>
<dbReference type="InterPro" id="IPR026040">
    <property type="entry name" value="HyI-like"/>
</dbReference>
<dbReference type="EMBL" id="CP024899">
    <property type="protein sequence ID" value="ATX67289.1"/>
    <property type="molecule type" value="Genomic_DNA"/>
</dbReference>
<protein>
    <submittedName>
        <fullName evidence="3">Hydroxypyruvate isomerase</fullName>
    </submittedName>
</protein>
<reference evidence="3 4" key="1">
    <citation type="submission" date="2017-11" db="EMBL/GenBank/DDBJ databases">
        <title>Revised Sequence and Annotation of the Rhodobaca barguzinensis strain alga05 Genome.</title>
        <authorList>
            <person name="Kopejtka K."/>
            <person name="Tomasch J.M."/>
            <person name="Bunk B."/>
            <person name="Koblizek M."/>
        </authorList>
    </citation>
    <scope>NUCLEOTIDE SEQUENCE [LARGE SCALE GENOMIC DNA]</scope>
    <source>
        <strain evidence="4">alga05</strain>
    </source>
</reference>
<dbReference type="Pfam" id="PF01261">
    <property type="entry name" value="AP_endonuc_2"/>
    <property type="match status" value="1"/>
</dbReference>
<organism evidence="3 4">
    <name type="scientific">Roseinatronobacter bogoriensis subsp. barguzinensis</name>
    <dbReference type="NCBI Taxonomy" id="441209"/>
    <lineage>
        <taxon>Bacteria</taxon>
        <taxon>Pseudomonadati</taxon>
        <taxon>Pseudomonadota</taxon>
        <taxon>Alphaproteobacteria</taxon>
        <taxon>Rhodobacterales</taxon>
        <taxon>Paracoccaceae</taxon>
        <taxon>Roseinatronobacter</taxon>
    </lineage>
</organism>
<evidence type="ECO:0000259" key="2">
    <source>
        <dbReference type="Pfam" id="PF01261"/>
    </source>
</evidence>
<evidence type="ECO:0000256" key="1">
    <source>
        <dbReference type="ARBA" id="ARBA00023235"/>
    </source>
</evidence>
<dbReference type="AlphaFoldDB" id="A0A2K8KCW8"/>
<dbReference type="Proteomes" id="UP000228948">
    <property type="component" value="Chromosome"/>
</dbReference>
<dbReference type="InterPro" id="IPR036237">
    <property type="entry name" value="Xyl_isomerase-like_sf"/>
</dbReference>
<dbReference type="PANTHER" id="PTHR43489">
    <property type="entry name" value="ISOMERASE"/>
    <property type="match status" value="1"/>
</dbReference>
<keyword evidence="1 3" id="KW-0413">Isomerase</keyword>
<dbReference type="PANTHER" id="PTHR43489:SF6">
    <property type="entry name" value="HYDROXYPYRUVATE ISOMERASE-RELATED"/>
    <property type="match status" value="1"/>
</dbReference>
<feature type="domain" description="Xylose isomerase-like TIM barrel" evidence="2">
    <location>
        <begin position="32"/>
        <end position="205"/>
    </location>
</feature>
<dbReference type="SUPFAM" id="SSF51658">
    <property type="entry name" value="Xylose isomerase-like"/>
    <property type="match status" value="1"/>
</dbReference>
<dbReference type="GO" id="GO:0046487">
    <property type="term" value="P:glyoxylate metabolic process"/>
    <property type="evidence" value="ECO:0007669"/>
    <property type="project" value="TreeGrafter"/>
</dbReference>
<accession>A0A2K8KCW8</accession>
<name>A0A2K8KCW8_9RHOB</name>
<evidence type="ECO:0000313" key="4">
    <source>
        <dbReference type="Proteomes" id="UP000228948"/>
    </source>
</evidence>
<gene>
    <name evidence="3" type="ORF">BG454_16950</name>
</gene>
<dbReference type="Gene3D" id="3.20.20.150">
    <property type="entry name" value="Divalent-metal-dependent TIM barrel enzymes"/>
    <property type="match status" value="1"/>
</dbReference>
<sequence>MAFEGAGQVKVFSANTGFLWPALPFPERILQAACQGFGAIEFHDEALRNDLGLIEDRLVQTGLLLLGLNTRMAQTMGCAAIPGQEATAQADFEAALAVAERLNARAIHVLSGRTDAPDRLDVLARALKRFSDQTDRLLLIEPLAPVAVAGYALGTIHDAAQVVSQVGADNVKIMFDSFHIDATETDLSATYLRYKDQIGHVQVAACGHRGPPHQDARIREFVRGTDCEYIGCEWRDDMSDAVCPNW</sequence>
<dbReference type="GO" id="GO:0008903">
    <property type="term" value="F:hydroxypyruvate isomerase activity"/>
    <property type="evidence" value="ECO:0007669"/>
    <property type="project" value="TreeGrafter"/>
</dbReference>
<keyword evidence="3" id="KW-0670">Pyruvate</keyword>